<dbReference type="Proteomes" id="UP000030652">
    <property type="component" value="Unassembled WGS sequence"/>
</dbReference>
<dbReference type="Pfam" id="PF13174">
    <property type="entry name" value="TPR_6"/>
    <property type="match status" value="1"/>
</dbReference>
<proteinExistence type="inferred from homology"/>
<feature type="repeat" description="TPR" evidence="4">
    <location>
        <begin position="441"/>
        <end position="474"/>
    </location>
</feature>
<feature type="domain" description="Protein SirB1 N-terminal" evidence="5">
    <location>
        <begin position="93"/>
        <end position="195"/>
    </location>
</feature>
<evidence type="ECO:0000256" key="1">
    <source>
        <dbReference type="ARBA" id="ARBA00007100"/>
    </source>
</evidence>
<evidence type="ECO:0000313" key="6">
    <source>
        <dbReference type="EMBL" id="KHE91981.1"/>
    </source>
</evidence>
<dbReference type="PROSITE" id="PS50005">
    <property type="entry name" value="TPR"/>
    <property type="match status" value="9"/>
</dbReference>
<accession>A0A0B0EIZ0</accession>
<dbReference type="eggNOG" id="COG0457">
    <property type="taxonomic scope" value="Bacteria"/>
</dbReference>
<feature type="repeat" description="TPR" evidence="4">
    <location>
        <begin position="271"/>
        <end position="304"/>
    </location>
</feature>
<evidence type="ECO:0000259" key="5">
    <source>
        <dbReference type="Pfam" id="PF13369"/>
    </source>
</evidence>
<dbReference type="PANTHER" id="PTHR44858:SF1">
    <property type="entry name" value="UDP-N-ACETYLGLUCOSAMINE--PEPTIDE N-ACETYLGLUCOSAMINYLTRANSFERASE SPINDLY-RELATED"/>
    <property type="match status" value="1"/>
</dbReference>
<dbReference type="InterPro" id="IPR011990">
    <property type="entry name" value="TPR-like_helical_dom_sf"/>
</dbReference>
<dbReference type="InterPro" id="IPR050498">
    <property type="entry name" value="Ycf3"/>
</dbReference>
<feature type="repeat" description="TPR" evidence="4">
    <location>
        <begin position="237"/>
        <end position="270"/>
    </location>
</feature>
<evidence type="ECO:0000256" key="3">
    <source>
        <dbReference type="ARBA" id="ARBA00022803"/>
    </source>
</evidence>
<dbReference type="Pfam" id="PF13369">
    <property type="entry name" value="Transglut_core2"/>
    <property type="match status" value="1"/>
</dbReference>
<feature type="repeat" description="TPR" evidence="4">
    <location>
        <begin position="509"/>
        <end position="542"/>
    </location>
</feature>
<dbReference type="Pfam" id="PF13432">
    <property type="entry name" value="TPR_16"/>
    <property type="match status" value="1"/>
</dbReference>
<reference evidence="6 7" key="1">
    <citation type="submission" date="2014-10" db="EMBL/GenBank/DDBJ databases">
        <title>Draft genome of anammox bacterium scalindua brodae, obtained using differential coverage binning of sequence data from two enrichment reactors.</title>
        <authorList>
            <person name="Speth D.R."/>
            <person name="Russ L."/>
            <person name="Kartal B."/>
            <person name="Op den Camp H.J."/>
            <person name="Dutilh B.E."/>
            <person name="Jetten M.S."/>
        </authorList>
    </citation>
    <scope>NUCLEOTIDE SEQUENCE [LARGE SCALE GENOMIC DNA]</scope>
    <source>
        <strain evidence="6">RU1</strain>
    </source>
</reference>
<dbReference type="EMBL" id="JRYO01000159">
    <property type="protein sequence ID" value="KHE91981.1"/>
    <property type="molecule type" value="Genomic_DNA"/>
</dbReference>
<feature type="repeat" description="TPR" evidence="4">
    <location>
        <begin position="373"/>
        <end position="406"/>
    </location>
</feature>
<dbReference type="Gene3D" id="1.25.40.10">
    <property type="entry name" value="Tetratricopeptide repeat domain"/>
    <property type="match status" value="4"/>
</dbReference>
<evidence type="ECO:0000256" key="2">
    <source>
        <dbReference type="ARBA" id="ARBA00022737"/>
    </source>
</evidence>
<feature type="repeat" description="TPR" evidence="4">
    <location>
        <begin position="305"/>
        <end position="338"/>
    </location>
</feature>
<feature type="repeat" description="TPR" evidence="4">
    <location>
        <begin position="407"/>
        <end position="440"/>
    </location>
</feature>
<dbReference type="Pfam" id="PF13181">
    <property type="entry name" value="TPR_8"/>
    <property type="match status" value="1"/>
</dbReference>
<feature type="repeat" description="TPR" evidence="4">
    <location>
        <begin position="475"/>
        <end position="508"/>
    </location>
</feature>
<sequence>MKTVRKKSNKGIKSICFMNLLVCILFIDGNSKSMFADNIFDFSQAIQTNQAQYSDNTLFQDLIPIDEESLNIAEMSLLIAKEEYSEIKIEDYVDCVDWYARMIKARITDSDGPRSIISIINEFLFDELEFIYVPTGNLEDLYLNKVIDRRIGNCVGLSILYLSIAERLNLPLFGVNVPDHIFVRYDDGEQKINIETGHKGVNRSDSFYVSNSIERFDEKSIEHGCYLQNLNTKEVISNILLNRSKIREENGDYKGALDDCDKAVLLNPKNPGIYCNRGVIHEKMGMFSDAIKNYDLAISLNRKYASAYYNRGSLFGVVGRYGQAIKDFNEAIAISPGFTLFYLNRAIAFKKMGRIDKAILDYDKIIDIDPDYAQAYCNRGVAFAETGRFDDAINDLNKAIELDPYLSDAYFSRAIFFADNNKLKEAIEDLGKCISLTPDKIFTYYLRGKMYKETGEFEKAIQDFSKAIIVRPSMAGLYIDRGVLLLQTGRIDEAITDFDKSLELFPGNPVAFRYRGESFKEKGQYEKAIDDLEMFLKIAPGAPNANIIRNEIEELKIAFLLN</sequence>
<dbReference type="InterPro" id="IPR019734">
    <property type="entry name" value="TPR_rpt"/>
</dbReference>
<comment type="similarity">
    <text evidence="1">Belongs to the UPF0162 family.</text>
</comment>
<dbReference type="InterPro" id="IPR032698">
    <property type="entry name" value="SirB1_N"/>
</dbReference>
<dbReference type="SMART" id="SM00028">
    <property type="entry name" value="TPR"/>
    <property type="match status" value="9"/>
</dbReference>
<dbReference type="PANTHER" id="PTHR44858">
    <property type="entry name" value="TETRATRICOPEPTIDE REPEAT PROTEIN 6"/>
    <property type="match status" value="1"/>
</dbReference>
<feature type="repeat" description="TPR" evidence="4">
    <location>
        <begin position="339"/>
        <end position="372"/>
    </location>
</feature>
<evidence type="ECO:0000313" key="7">
    <source>
        <dbReference type="Proteomes" id="UP000030652"/>
    </source>
</evidence>
<dbReference type="AlphaFoldDB" id="A0A0B0EIZ0"/>
<keyword evidence="2" id="KW-0677">Repeat</keyword>
<name>A0A0B0EIZ0_9BACT</name>
<dbReference type="SUPFAM" id="SSF48452">
    <property type="entry name" value="TPR-like"/>
    <property type="match status" value="1"/>
</dbReference>
<dbReference type="PROSITE" id="PS50293">
    <property type="entry name" value="TPR_REGION"/>
    <property type="match status" value="4"/>
</dbReference>
<dbReference type="Pfam" id="PF00515">
    <property type="entry name" value="TPR_1"/>
    <property type="match status" value="4"/>
</dbReference>
<organism evidence="6 7">
    <name type="scientific">Candidatus Scalindua brodae</name>
    <dbReference type="NCBI Taxonomy" id="237368"/>
    <lineage>
        <taxon>Bacteria</taxon>
        <taxon>Pseudomonadati</taxon>
        <taxon>Planctomycetota</taxon>
        <taxon>Candidatus Brocadiia</taxon>
        <taxon>Candidatus Brocadiales</taxon>
        <taxon>Candidatus Scalinduaceae</taxon>
        <taxon>Candidatus Scalindua</taxon>
    </lineage>
</organism>
<gene>
    <name evidence="6" type="ORF">SCABRO_02293</name>
</gene>
<keyword evidence="3 4" id="KW-0802">TPR repeat</keyword>
<protein>
    <recommendedName>
        <fullName evidence="5">Protein SirB1 N-terminal domain-containing protein</fullName>
    </recommendedName>
</protein>
<evidence type="ECO:0000256" key="4">
    <source>
        <dbReference type="PROSITE-ProRule" id="PRU00339"/>
    </source>
</evidence>
<comment type="caution">
    <text evidence="6">The sequence shown here is derived from an EMBL/GenBank/DDBJ whole genome shotgun (WGS) entry which is preliminary data.</text>
</comment>